<gene>
    <name evidence="1" type="ORF">Q760_00915</name>
</gene>
<name>A0A0A0B6U0_9CELL</name>
<organism evidence="1 2">
    <name type="scientific">Cellulomonas cellasea DSM 20118</name>
    <dbReference type="NCBI Taxonomy" id="1408250"/>
    <lineage>
        <taxon>Bacteria</taxon>
        <taxon>Bacillati</taxon>
        <taxon>Actinomycetota</taxon>
        <taxon>Actinomycetes</taxon>
        <taxon>Micrococcales</taxon>
        <taxon>Cellulomonadaceae</taxon>
        <taxon>Cellulomonas</taxon>
    </lineage>
</organism>
<dbReference type="RefSeq" id="WP_034632073.1">
    <property type="nucleotide sequence ID" value="NZ_AXNT01000102.1"/>
</dbReference>
<dbReference type="PANTHER" id="PTHR37315">
    <property type="entry name" value="UPF0311 PROTEIN BLR7842"/>
    <property type="match status" value="1"/>
</dbReference>
<dbReference type="EMBL" id="AXNT01000102">
    <property type="protein sequence ID" value="KGM01489.1"/>
    <property type="molecule type" value="Genomic_DNA"/>
</dbReference>
<dbReference type="OrthoDB" id="3368702at2"/>
<reference evidence="1 2" key="1">
    <citation type="submission" date="2013-10" db="EMBL/GenBank/DDBJ databases">
        <authorList>
            <person name="Wang G."/>
            <person name="Zhuang W."/>
        </authorList>
    </citation>
    <scope>NUCLEOTIDE SEQUENCE [LARGE SCALE GENOMIC DNA]</scope>
    <source>
        <strain evidence="1 2">DSM 20118</strain>
    </source>
</reference>
<dbReference type="Proteomes" id="UP000029833">
    <property type="component" value="Unassembled WGS sequence"/>
</dbReference>
<evidence type="ECO:0000313" key="1">
    <source>
        <dbReference type="EMBL" id="KGM01489.1"/>
    </source>
</evidence>
<evidence type="ECO:0000313" key="2">
    <source>
        <dbReference type="Proteomes" id="UP000029833"/>
    </source>
</evidence>
<accession>A0A0A0B6U0</accession>
<keyword evidence="2" id="KW-1185">Reference proteome</keyword>
<dbReference type="Pfam" id="PF11578">
    <property type="entry name" value="DUF3237"/>
    <property type="match status" value="1"/>
</dbReference>
<dbReference type="InterPro" id="IPR020915">
    <property type="entry name" value="UPF0311"/>
</dbReference>
<comment type="caution">
    <text evidence="1">The sequence shown here is derived from an EMBL/GenBank/DDBJ whole genome shotgun (WGS) entry which is preliminary data.</text>
</comment>
<protein>
    <submittedName>
        <fullName evidence="1">Uncharacterized protein</fullName>
    </submittedName>
</protein>
<dbReference type="AlphaFoldDB" id="A0A0A0B6U0"/>
<dbReference type="PANTHER" id="PTHR37315:SF1">
    <property type="entry name" value="UPF0311 PROTEIN BLR7842"/>
    <property type="match status" value="1"/>
</dbReference>
<proteinExistence type="predicted"/>
<dbReference type="STRING" id="1408250.Q760_00915"/>
<sequence>MTLTATHLFTIDALLGPVVDVGATPTGHRRVIPILGGVVTGGLDGTLLPGGADWNLERPDGSCELWARYELRLGTGAVVSVTNTAVHEAGAPAPVLTTPRFDVGAGGPVELRTGVFVGLLTLRPGAQRVLVEVHRVGVAGRA</sequence>
<dbReference type="Gene3D" id="2.40.160.20">
    <property type="match status" value="1"/>
</dbReference>